<protein>
    <submittedName>
        <fullName evidence="1">Uncharacterized protein</fullName>
    </submittedName>
</protein>
<accession>A0ACB1AYL7</accession>
<comment type="caution">
    <text evidence="1">The sequence shown here is derived from an EMBL/GenBank/DDBJ whole genome shotgun (WGS) entry which is preliminary data.</text>
</comment>
<dbReference type="Proteomes" id="UP001497535">
    <property type="component" value="Unassembled WGS sequence"/>
</dbReference>
<evidence type="ECO:0000313" key="2">
    <source>
        <dbReference type="Proteomes" id="UP001497535"/>
    </source>
</evidence>
<sequence length="40" mass="5109">MKLYQVEEEKFKERCKRIERSKNRKSVKLYWCQQMEANRN</sequence>
<evidence type="ECO:0000313" key="1">
    <source>
        <dbReference type="EMBL" id="CAK5112806.1"/>
    </source>
</evidence>
<keyword evidence="2" id="KW-1185">Reference proteome</keyword>
<gene>
    <name evidence="1" type="ORF">MENTE1834_LOCUS44985</name>
</gene>
<proteinExistence type="predicted"/>
<name>A0ACB1AYL7_MELEN</name>
<reference evidence="1" key="1">
    <citation type="submission" date="2023-11" db="EMBL/GenBank/DDBJ databases">
        <authorList>
            <person name="Poullet M."/>
        </authorList>
    </citation>
    <scope>NUCLEOTIDE SEQUENCE</scope>
    <source>
        <strain evidence="1">E1834</strain>
    </source>
</reference>
<organism evidence="1 2">
    <name type="scientific">Meloidogyne enterolobii</name>
    <name type="common">Root-knot nematode worm</name>
    <name type="synonym">Meloidogyne mayaguensis</name>
    <dbReference type="NCBI Taxonomy" id="390850"/>
    <lineage>
        <taxon>Eukaryota</taxon>
        <taxon>Metazoa</taxon>
        <taxon>Ecdysozoa</taxon>
        <taxon>Nematoda</taxon>
        <taxon>Chromadorea</taxon>
        <taxon>Rhabditida</taxon>
        <taxon>Tylenchina</taxon>
        <taxon>Tylenchomorpha</taxon>
        <taxon>Tylenchoidea</taxon>
        <taxon>Meloidogynidae</taxon>
        <taxon>Meloidogyninae</taxon>
        <taxon>Meloidogyne</taxon>
    </lineage>
</organism>
<dbReference type="EMBL" id="CAVMJV010000144">
    <property type="protein sequence ID" value="CAK5112806.1"/>
    <property type="molecule type" value="Genomic_DNA"/>
</dbReference>